<sequence>MDLGALGLAAAWAKGNIREAIWDAFDWREVLATTGTRLCVRAFAGWDFGKAEVRRPTFAWVSHAAARFPLAAFDRPLQPPSGDRTRQCGRSEHASQQQELCSEVRPFRGPMSHETQSQRYRG</sequence>
<evidence type="ECO:0000313" key="2">
    <source>
        <dbReference type="EMBL" id="AWI85678.1"/>
    </source>
</evidence>
<evidence type="ECO:0000313" key="3">
    <source>
        <dbReference type="Proteomes" id="UP000244915"/>
    </source>
</evidence>
<dbReference type="Proteomes" id="UP000244915">
    <property type="component" value="Chromosome 2"/>
</dbReference>
<gene>
    <name evidence="2" type="ORF">CEW88_18435</name>
</gene>
<accession>A0A2U8HIW3</accession>
<dbReference type="AlphaFoldDB" id="A0A2U8HIW3"/>
<dbReference type="KEGG" id="ypac:CEW88_18435"/>
<proteinExistence type="predicted"/>
<feature type="compositionally biased region" description="Basic and acidic residues" evidence="1">
    <location>
        <begin position="83"/>
        <end position="93"/>
    </location>
</feature>
<protein>
    <submittedName>
        <fullName evidence="2">Uncharacterized protein</fullName>
    </submittedName>
</protein>
<name>A0A2U8HIW3_9RHOB</name>
<feature type="compositionally biased region" description="Polar residues" evidence="1">
    <location>
        <begin position="113"/>
        <end position="122"/>
    </location>
</feature>
<organism evidence="2 3">
    <name type="scientific">Alloyangia pacifica</name>
    <dbReference type="NCBI Taxonomy" id="311180"/>
    <lineage>
        <taxon>Bacteria</taxon>
        <taxon>Pseudomonadati</taxon>
        <taxon>Pseudomonadota</taxon>
        <taxon>Alphaproteobacteria</taxon>
        <taxon>Rhodobacterales</taxon>
        <taxon>Roseobacteraceae</taxon>
        <taxon>Alloyangia</taxon>
    </lineage>
</organism>
<dbReference type="Pfam" id="PF12228">
    <property type="entry name" value="DUF3604"/>
    <property type="match status" value="1"/>
</dbReference>
<feature type="region of interest" description="Disordered" evidence="1">
    <location>
        <begin position="74"/>
        <end position="122"/>
    </location>
</feature>
<dbReference type="EMBL" id="CP022190">
    <property type="protein sequence ID" value="AWI85678.1"/>
    <property type="molecule type" value="Genomic_DNA"/>
</dbReference>
<dbReference type="InterPro" id="IPR022028">
    <property type="entry name" value="DUF3604"/>
</dbReference>
<reference evidence="2 3" key="1">
    <citation type="submission" date="2017-06" db="EMBL/GenBank/DDBJ databases">
        <title>Yangia sp. YSBP01 complete genome sequence.</title>
        <authorList>
            <person name="Woo J.-H."/>
            <person name="Kim H.-S."/>
        </authorList>
    </citation>
    <scope>NUCLEOTIDE SEQUENCE [LARGE SCALE GENOMIC DNA]</scope>
    <source>
        <strain evidence="2 3">YSBP01</strain>
    </source>
</reference>
<evidence type="ECO:0000256" key="1">
    <source>
        <dbReference type="SAM" id="MobiDB-lite"/>
    </source>
</evidence>